<dbReference type="Pfam" id="PF13458">
    <property type="entry name" value="Peripla_BP_6"/>
    <property type="match status" value="1"/>
</dbReference>
<feature type="chain" id="PRO_5019218547" evidence="3">
    <location>
        <begin position="27"/>
        <end position="390"/>
    </location>
</feature>
<keyword evidence="2 3" id="KW-0732">Signal</keyword>
<dbReference type="RefSeq" id="WP_123590800.1">
    <property type="nucleotide sequence ID" value="NZ_AYKF01000074.1"/>
</dbReference>
<dbReference type="Gene3D" id="3.40.50.2300">
    <property type="match status" value="2"/>
</dbReference>
<gene>
    <name evidence="5" type="ORF">SAHL_07570</name>
</gene>
<dbReference type="OrthoDB" id="9783240at2"/>
<accession>A0A423PZ31</accession>
<dbReference type="PANTHER" id="PTHR30483:SF6">
    <property type="entry name" value="PERIPLASMIC BINDING PROTEIN OF ABC TRANSPORTER FOR NATURAL AMINO ACIDS"/>
    <property type="match status" value="1"/>
</dbReference>
<dbReference type="Proteomes" id="UP000285123">
    <property type="component" value="Unassembled WGS sequence"/>
</dbReference>
<evidence type="ECO:0000256" key="2">
    <source>
        <dbReference type="ARBA" id="ARBA00022729"/>
    </source>
</evidence>
<evidence type="ECO:0000256" key="3">
    <source>
        <dbReference type="SAM" id="SignalP"/>
    </source>
</evidence>
<dbReference type="AlphaFoldDB" id="A0A423PZ31"/>
<organism evidence="5 6">
    <name type="scientific">Salinisphaera orenii YIM 95161</name>
    <dbReference type="NCBI Taxonomy" id="1051139"/>
    <lineage>
        <taxon>Bacteria</taxon>
        <taxon>Pseudomonadati</taxon>
        <taxon>Pseudomonadota</taxon>
        <taxon>Gammaproteobacteria</taxon>
        <taxon>Salinisphaerales</taxon>
        <taxon>Salinisphaeraceae</taxon>
        <taxon>Salinisphaera</taxon>
    </lineage>
</organism>
<dbReference type="EMBL" id="AYKF01000074">
    <property type="protein sequence ID" value="ROO30800.1"/>
    <property type="molecule type" value="Genomic_DNA"/>
</dbReference>
<dbReference type="PANTHER" id="PTHR30483">
    <property type="entry name" value="LEUCINE-SPECIFIC-BINDING PROTEIN"/>
    <property type="match status" value="1"/>
</dbReference>
<proteinExistence type="inferred from homology"/>
<sequence length="390" mass="41670">MTFTKTIRRVAAATALAMGLAGGAHAAETVNIGFTGPLSGGAALYGENTLEGLRMAVEEINADGGIDVDGTQYEINIESLDDMYSPSRAAVNGKRLVQQSNTPVVFTPHSGGTFALQAFNERDGFLIMSYTSIPSVTEKGNELTVKIPPNFTDYVEPFTKITMERFGKKLGVANATHDYAKYWTKAFVPAWEEAGGEVVASNPMDYNKSADFYTGVSKVLSADPDVLFVGGASEPTGLVIRQARELGFEGGFVIMDQAKIDEVAEVAGGMDAVEGAVGVTPLAHSDNPGAADFVEKYKQGHDNVATSETAYNYFAMHLVARAMEQAGTVDDPAAIRKAIPEALADIPAEYNPYDVQEISDDGDLIIDAEVAEVVDGEIELRRISDLQDDD</sequence>
<evidence type="ECO:0000256" key="1">
    <source>
        <dbReference type="ARBA" id="ARBA00010062"/>
    </source>
</evidence>
<feature type="signal peptide" evidence="3">
    <location>
        <begin position="1"/>
        <end position="26"/>
    </location>
</feature>
<dbReference type="InterPro" id="IPR028081">
    <property type="entry name" value="Leu-bd"/>
</dbReference>
<evidence type="ECO:0000259" key="4">
    <source>
        <dbReference type="Pfam" id="PF13458"/>
    </source>
</evidence>
<dbReference type="InterPro" id="IPR051010">
    <property type="entry name" value="BCAA_transport"/>
</dbReference>
<comment type="caution">
    <text evidence="5">The sequence shown here is derived from an EMBL/GenBank/DDBJ whole genome shotgun (WGS) entry which is preliminary data.</text>
</comment>
<evidence type="ECO:0000313" key="5">
    <source>
        <dbReference type="EMBL" id="ROO30800.1"/>
    </source>
</evidence>
<dbReference type="CDD" id="cd06336">
    <property type="entry name" value="PBP1_ABC_ligand_binding-like"/>
    <property type="match status" value="1"/>
</dbReference>
<dbReference type="InterPro" id="IPR028082">
    <property type="entry name" value="Peripla_BP_I"/>
</dbReference>
<feature type="domain" description="Leucine-binding protein" evidence="4">
    <location>
        <begin position="29"/>
        <end position="374"/>
    </location>
</feature>
<evidence type="ECO:0000313" key="6">
    <source>
        <dbReference type="Proteomes" id="UP000285123"/>
    </source>
</evidence>
<protein>
    <submittedName>
        <fullName evidence="5">Ethanolamine utilization protein EutJ</fullName>
    </submittedName>
</protein>
<dbReference type="SUPFAM" id="SSF53822">
    <property type="entry name" value="Periplasmic binding protein-like I"/>
    <property type="match status" value="1"/>
</dbReference>
<name>A0A423PZ31_9GAMM</name>
<reference evidence="5 6" key="1">
    <citation type="submission" date="2013-10" db="EMBL/GenBank/DDBJ databases">
        <title>Salinisphaera halophila YIM 95161 Genome Sequencing.</title>
        <authorList>
            <person name="Lai Q."/>
            <person name="Li C."/>
            <person name="Shao Z."/>
        </authorList>
    </citation>
    <scope>NUCLEOTIDE SEQUENCE [LARGE SCALE GENOMIC DNA]</scope>
    <source>
        <strain evidence="5 6">YIM 95161</strain>
    </source>
</reference>
<comment type="similarity">
    <text evidence="1">Belongs to the leucine-binding protein family.</text>
</comment>